<dbReference type="Proteomes" id="UP000290289">
    <property type="component" value="Chromosome 13"/>
</dbReference>
<comment type="caution">
    <text evidence="2">The sequence shown here is derived from an EMBL/GenBank/DDBJ whole genome shotgun (WGS) entry which is preliminary data.</text>
</comment>
<accession>A0A498IEN4</accession>
<protein>
    <submittedName>
        <fullName evidence="2">Uncharacterized protein</fullName>
    </submittedName>
</protein>
<evidence type="ECO:0000256" key="1">
    <source>
        <dbReference type="SAM" id="MobiDB-lite"/>
    </source>
</evidence>
<evidence type="ECO:0000313" key="3">
    <source>
        <dbReference type="Proteomes" id="UP000290289"/>
    </source>
</evidence>
<proteinExistence type="predicted"/>
<dbReference type="PANTHER" id="PTHR34451:SF7">
    <property type="entry name" value="PHD FINGER FAMILY PROTEIN"/>
    <property type="match status" value="1"/>
</dbReference>
<dbReference type="AlphaFoldDB" id="A0A498IEN4"/>
<evidence type="ECO:0000313" key="2">
    <source>
        <dbReference type="EMBL" id="RXH80041.1"/>
    </source>
</evidence>
<gene>
    <name evidence="2" type="ORF">DVH24_041188</name>
</gene>
<dbReference type="EMBL" id="RDQH01000339">
    <property type="protein sequence ID" value="RXH80041.1"/>
    <property type="molecule type" value="Genomic_DNA"/>
</dbReference>
<feature type="region of interest" description="Disordered" evidence="1">
    <location>
        <begin position="178"/>
        <end position="224"/>
    </location>
</feature>
<sequence>MAMRRDEPEPEKRLCGVCGSSERWFLHYIRHKGAFQRLCTNCVLQNYRGLYCPFCLEFFDPPLLARDRVMCVKCPSVSHPACVLVANSSFHGFECNTCRQGYPFFSLNRPQNDANDPKTAFVIDKANAKALVAAAKIAAASMAKAAVAARTEAERRVREAVMAKKKAKEALEKLSSLVNKQKEQDSKAGDVVSGPKSLNGKPKLESSGGIPPAPKIVKAEGSNGLGSDPLKIGNVDAMEDQARASFDMGCAIHTSHFTSYTSLDNFRPLIFFNSSDPTVKN</sequence>
<dbReference type="PANTHER" id="PTHR34451">
    <property type="entry name" value="PHD FINGER FAMILY PROTEIN"/>
    <property type="match status" value="1"/>
</dbReference>
<organism evidence="2 3">
    <name type="scientific">Malus domestica</name>
    <name type="common">Apple</name>
    <name type="synonym">Pyrus malus</name>
    <dbReference type="NCBI Taxonomy" id="3750"/>
    <lineage>
        <taxon>Eukaryota</taxon>
        <taxon>Viridiplantae</taxon>
        <taxon>Streptophyta</taxon>
        <taxon>Embryophyta</taxon>
        <taxon>Tracheophyta</taxon>
        <taxon>Spermatophyta</taxon>
        <taxon>Magnoliopsida</taxon>
        <taxon>eudicotyledons</taxon>
        <taxon>Gunneridae</taxon>
        <taxon>Pentapetalae</taxon>
        <taxon>rosids</taxon>
        <taxon>fabids</taxon>
        <taxon>Rosales</taxon>
        <taxon>Rosaceae</taxon>
        <taxon>Amygdaloideae</taxon>
        <taxon>Maleae</taxon>
        <taxon>Malus</taxon>
    </lineage>
</organism>
<reference evidence="2 3" key="1">
    <citation type="submission" date="2018-10" db="EMBL/GenBank/DDBJ databases">
        <title>A high-quality apple genome assembly.</title>
        <authorList>
            <person name="Hu J."/>
        </authorList>
    </citation>
    <scope>NUCLEOTIDE SEQUENCE [LARGE SCALE GENOMIC DNA]</scope>
    <source>
        <strain evidence="3">cv. HFTH1</strain>
        <tissue evidence="2">Young leaf</tissue>
    </source>
</reference>
<name>A0A498IEN4_MALDO</name>
<keyword evidence="3" id="KW-1185">Reference proteome</keyword>